<evidence type="ECO:0000256" key="8">
    <source>
        <dbReference type="SAM" id="MobiDB-lite"/>
    </source>
</evidence>
<keyword evidence="6" id="KW-0325">Glycoprotein</keyword>
<dbReference type="EMBL" id="CM001745">
    <property type="protein sequence ID" value="KJB33225.1"/>
    <property type="molecule type" value="Genomic_DNA"/>
</dbReference>
<comment type="subcellular location">
    <subcellularLocation>
        <location evidence="1">Secreted</location>
        <location evidence="1">Extracellular space</location>
    </subcellularLocation>
</comment>
<dbReference type="GO" id="GO:0005576">
    <property type="term" value="C:extracellular region"/>
    <property type="evidence" value="ECO:0007669"/>
    <property type="project" value="UniProtKB-SubCell"/>
</dbReference>
<evidence type="ECO:0000256" key="6">
    <source>
        <dbReference type="ARBA" id="ARBA00023180"/>
    </source>
</evidence>
<keyword evidence="4" id="KW-0732">Signal</keyword>
<gene>
    <name evidence="9" type="ORF">B456_006G002100</name>
</gene>
<dbReference type="InterPro" id="IPR039617">
    <property type="entry name" value="CLAVATA3-CLE"/>
</dbReference>
<dbReference type="Gramene" id="KJB33225">
    <property type="protein sequence ID" value="KJB33225"/>
    <property type="gene ID" value="B456_006G002100"/>
</dbReference>
<evidence type="ECO:0000256" key="2">
    <source>
        <dbReference type="ARBA" id="ARBA00005416"/>
    </source>
</evidence>
<evidence type="ECO:0000313" key="10">
    <source>
        <dbReference type="Proteomes" id="UP000032304"/>
    </source>
</evidence>
<evidence type="ECO:0000256" key="5">
    <source>
        <dbReference type="ARBA" id="ARBA00022782"/>
    </source>
</evidence>
<dbReference type="AlphaFoldDB" id="A0A0D2SPQ0"/>
<evidence type="ECO:0000256" key="7">
    <source>
        <dbReference type="ARBA" id="ARBA00023278"/>
    </source>
</evidence>
<reference evidence="9 10" key="1">
    <citation type="journal article" date="2012" name="Nature">
        <title>Repeated polyploidization of Gossypium genomes and the evolution of spinnable cotton fibres.</title>
        <authorList>
            <person name="Paterson A.H."/>
            <person name="Wendel J.F."/>
            <person name="Gundlach H."/>
            <person name="Guo H."/>
            <person name="Jenkins J."/>
            <person name="Jin D."/>
            <person name="Llewellyn D."/>
            <person name="Showmaker K.C."/>
            <person name="Shu S."/>
            <person name="Udall J."/>
            <person name="Yoo M.J."/>
            <person name="Byers R."/>
            <person name="Chen W."/>
            <person name="Doron-Faigenboim A."/>
            <person name="Duke M.V."/>
            <person name="Gong L."/>
            <person name="Grimwood J."/>
            <person name="Grover C."/>
            <person name="Grupp K."/>
            <person name="Hu G."/>
            <person name="Lee T.H."/>
            <person name="Li J."/>
            <person name="Lin L."/>
            <person name="Liu T."/>
            <person name="Marler B.S."/>
            <person name="Page J.T."/>
            <person name="Roberts A.W."/>
            <person name="Romanel E."/>
            <person name="Sanders W.S."/>
            <person name="Szadkowski E."/>
            <person name="Tan X."/>
            <person name="Tang H."/>
            <person name="Xu C."/>
            <person name="Wang J."/>
            <person name="Wang Z."/>
            <person name="Zhang D."/>
            <person name="Zhang L."/>
            <person name="Ashrafi H."/>
            <person name="Bedon F."/>
            <person name="Bowers J.E."/>
            <person name="Brubaker C.L."/>
            <person name="Chee P.W."/>
            <person name="Das S."/>
            <person name="Gingle A.R."/>
            <person name="Haigler C.H."/>
            <person name="Harker D."/>
            <person name="Hoffmann L.V."/>
            <person name="Hovav R."/>
            <person name="Jones D.C."/>
            <person name="Lemke C."/>
            <person name="Mansoor S."/>
            <person name="ur Rahman M."/>
            <person name="Rainville L.N."/>
            <person name="Rambani A."/>
            <person name="Reddy U.K."/>
            <person name="Rong J.K."/>
            <person name="Saranga Y."/>
            <person name="Scheffler B.E."/>
            <person name="Scheffler J.A."/>
            <person name="Stelly D.M."/>
            <person name="Triplett B.A."/>
            <person name="Van Deynze A."/>
            <person name="Vaslin M.F."/>
            <person name="Waghmare V.N."/>
            <person name="Walford S.A."/>
            <person name="Wright R.J."/>
            <person name="Zaki E.A."/>
            <person name="Zhang T."/>
            <person name="Dennis E.S."/>
            <person name="Mayer K.F."/>
            <person name="Peterson D.G."/>
            <person name="Rokhsar D.S."/>
            <person name="Wang X."/>
            <person name="Schmutz J."/>
        </authorList>
    </citation>
    <scope>NUCLEOTIDE SEQUENCE [LARGE SCALE GENOMIC DNA]</scope>
</reference>
<keyword evidence="3" id="KW-0964">Secreted</keyword>
<organism evidence="9 10">
    <name type="scientific">Gossypium raimondii</name>
    <name type="common">Peruvian cotton</name>
    <name type="synonym">Gossypium klotzschianum subsp. raimondii</name>
    <dbReference type="NCBI Taxonomy" id="29730"/>
    <lineage>
        <taxon>Eukaryota</taxon>
        <taxon>Viridiplantae</taxon>
        <taxon>Streptophyta</taxon>
        <taxon>Embryophyta</taxon>
        <taxon>Tracheophyta</taxon>
        <taxon>Spermatophyta</taxon>
        <taxon>Magnoliopsida</taxon>
        <taxon>eudicotyledons</taxon>
        <taxon>Gunneridae</taxon>
        <taxon>Pentapetalae</taxon>
        <taxon>rosids</taxon>
        <taxon>malvids</taxon>
        <taxon>Malvales</taxon>
        <taxon>Malvaceae</taxon>
        <taxon>Malvoideae</taxon>
        <taxon>Gossypium</taxon>
    </lineage>
</organism>
<comment type="similarity">
    <text evidence="2">Belongs to the CLV3/ESR signal peptide family.</text>
</comment>
<evidence type="ECO:0000256" key="3">
    <source>
        <dbReference type="ARBA" id="ARBA00022525"/>
    </source>
</evidence>
<dbReference type="GO" id="GO:0030154">
    <property type="term" value="P:cell differentiation"/>
    <property type="evidence" value="ECO:0007669"/>
    <property type="project" value="UniProtKB-KW"/>
</dbReference>
<dbReference type="PANTHER" id="PTHR36016">
    <property type="entry name" value="CLAVATA3/ESR (CLE)-RELATED PROTEIN 7"/>
    <property type="match status" value="1"/>
</dbReference>
<proteinExistence type="inferred from homology"/>
<evidence type="ECO:0000256" key="1">
    <source>
        <dbReference type="ARBA" id="ARBA00004239"/>
    </source>
</evidence>
<name>A0A0D2SPQ0_GOSRA</name>
<keyword evidence="5" id="KW-0221">Differentiation</keyword>
<evidence type="ECO:0000256" key="4">
    <source>
        <dbReference type="ARBA" id="ARBA00022729"/>
    </source>
</evidence>
<keyword evidence="10" id="KW-1185">Reference proteome</keyword>
<sequence length="82" mass="9408">MPKSSTTLPSTSIAFLILFFMLHMSCDARILKIPETHMHSKQFLLHKLGFDLHQLKRYENNSTHVPISDRVSPGGPDPQHHF</sequence>
<dbReference type="PANTHER" id="PTHR36016:SF1">
    <property type="entry name" value="CLAVATA3_ESR (CLE)-RELATED PROTEIN 5-RELATED"/>
    <property type="match status" value="1"/>
</dbReference>
<feature type="region of interest" description="Disordered" evidence="8">
    <location>
        <begin position="61"/>
        <end position="82"/>
    </location>
</feature>
<protein>
    <submittedName>
        <fullName evidence="9">Uncharacterized protein</fullName>
    </submittedName>
</protein>
<dbReference type="OMA" id="IMSTQAR"/>
<evidence type="ECO:0000313" key="9">
    <source>
        <dbReference type="EMBL" id="KJB33225.1"/>
    </source>
</evidence>
<accession>A0A0D2SPQ0</accession>
<dbReference type="eggNOG" id="ENOG502SZED">
    <property type="taxonomic scope" value="Eukaryota"/>
</dbReference>
<keyword evidence="7" id="KW-0379">Hydroxylation</keyword>
<dbReference type="Proteomes" id="UP000032304">
    <property type="component" value="Chromosome 6"/>
</dbReference>